<dbReference type="Proteomes" id="UP000016543">
    <property type="component" value="Unassembled WGS sequence"/>
</dbReference>
<dbReference type="InterPro" id="IPR036116">
    <property type="entry name" value="FN3_sf"/>
</dbReference>
<dbReference type="InterPro" id="IPR013783">
    <property type="entry name" value="Ig-like_fold"/>
</dbReference>
<feature type="signal peptide" evidence="1">
    <location>
        <begin position="1"/>
        <end position="23"/>
    </location>
</feature>
<feature type="chain" id="PRO_5045630093" description="Fibronectin type-III domain-containing protein" evidence="1">
    <location>
        <begin position="24"/>
        <end position="186"/>
    </location>
</feature>
<proteinExistence type="predicted"/>
<dbReference type="EMBL" id="AAMX01000008">
    <property type="protein sequence ID" value="EAQ32144.1"/>
    <property type="molecule type" value="Genomic_DNA"/>
</dbReference>
<dbReference type="SUPFAM" id="SSF49265">
    <property type="entry name" value="Fibronectin type III"/>
    <property type="match status" value="1"/>
</dbReference>
<evidence type="ECO:0000313" key="2">
    <source>
        <dbReference type="EMBL" id="EAQ32144.1"/>
    </source>
</evidence>
<keyword evidence="3" id="KW-1185">Reference proteome</keyword>
<evidence type="ECO:0008006" key="4">
    <source>
        <dbReference type="Google" id="ProtNLM"/>
    </source>
</evidence>
<protein>
    <recommendedName>
        <fullName evidence="4">Fibronectin type-III domain-containing protein</fullName>
    </recommendedName>
</protein>
<dbReference type="Gene3D" id="2.180.10.10">
    <property type="entry name" value="RHS repeat-associated core"/>
    <property type="match status" value="1"/>
</dbReference>
<name>A0ABM9WMD9_9GAMM</name>
<gene>
    <name evidence="2" type="ORF">OS145_12974</name>
</gene>
<keyword evidence="1" id="KW-0732">Signal</keyword>
<accession>A0ABM9WMD9</accession>
<organism evidence="2 3">
    <name type="scientific">Idiomarina baltica OS145</name>
    <dbReference type="NCBI Taxonomy" id="314276"/>
    <lineage>
        <taxon>Bacteria</taxon>
        <taxon>Pseudomonadati</taxon>
        <taxon>Pseudomonadota</taxon>
        <taxon>Gammaproteobacteria</taxon>
        <taxon>Alteromonadales</taxon>
        <taxon>Idiomarinaceae</taxon>
        <taxon>Idiomarina</taxon>
    </lineage>
</organism>
<reference evidence="2 3" key="1">
    <citation type="submission" date="2006-01" db="EMBL/GenBank/DDBJ databases">
        <authorList>
            <person name="Brettar I."/>
            <person name="Hofle M."/>
            <person name="Ferriera S."/>
            <person name="Johnson J."/>
            <person name="Kravitz S."/>
            <person name="Halpern A."/>
            <person name="Remington K."/>
            <person name="Beeson K."/>
            <person name="Tran B."/>
            <person name="Rogers Y.-H."/>
            <person name="Friedman R."/>
            <person name="Venter J.C."/>
        </authorList>
    </citation>
    <scope>NUCLEOTIDE SEQUENCE [LARGE SCALE GENOMIC DNA]</scope>
    <source>
        <strain evidence="2 3">OS145</strain>
    </source>
</reference>
<evidence type="ECO:0000256" key="1">
    <source>
        <dbReference type="SAM" id="SignalP"/>
    </source>
</evidence>
<comment type="caution">
    <text evidence="2">The sequence shown here is derived from an EMBL/GenBank/DDBJ whole genome shotgun (WGS) entry which is preliminary data.</text>
</comment>
<sequence>MEKLVLKQSISFCALAASIGASATQYILPPTPTPAQPTVTLVSDTQLTLSWTNHFLADFYEIRPLEDGVNLASQVASTPWSYTGVLNHQYQFKIRACQQINEQPAPVEPPRFPVSTYNSTTHSTCSDWSIASAPITLADSTASASRTVTYFHTDALGSVVAESDEQGNIKKARSFTPYGDEIERQQ</sequence>
<dbReference type="Gene3D" id="2.60.40.10">
    <property type="entry name" value="Immunoglobulins"/>
    <property type="match status" value="1"/>
</dbReference>
<evidence type="ECO:0000313" key="3">
    <source>
        <dbReference type="Proteomes" id="UP000016543"/>
    </source>
</evidence>